<name>A0AAF0AVI9_9SCHI</name>
<evidence type="ECO:0000313" key="3">
    <source>
        <dbReference type="Proteomes" id="UP001212411"/>
    </source>
</evidence>
<evidence type="ECO:0000313" key="2">
    <source>
        <dbReference type="EMBL" id="WBW72050.1"/>
    </source>
</evidence>
<gene>
    <name evidence="2" type="ORF">SOMG_00387</name>
</gene>
<dbReference type="AlphaFoldDB" id="A0AAF0AVI9"/>
<proteinExistence type="predicted"/>
<dbReference type="RefSeq" id="XP_056036293.1">
    <property type="nucleotide sequence ID" value="XM_056179181.1"/>
</dbReference>
<reference evidence="2 3" key="1">
    <citation type="journal article" date="2023" name="G3 (Bethesda)">
        <title>A high-quality reference genome for the fission yeast Schizosaccharomyces osmophilus.</title>
        <authorList>
            <person name="Jia G.S."/>
            <person name="Zhang W.C."/>
            <person name="Liang Y."/>
            <person name="Liu X.H."/>
            <person name="Rhind N."/>
            <person name="Pidoux A."/>
            <person name="Brysch-Herzberg M."/>
            <person name="Du L.L."/>
        </authorList>
    </citation>
    <scope>NUCLEOTIDE SEQUENCE [LARGE SCALE GENOMIC DNA]</scope>
    <source>
        <strain evidence="2 3">CBS 15793</strain>
    </source>
</reference>
<dbReference type="Proteomes" id="UP001212411">
    <property type="component" value="Chromosome 1"/>
</dbReference>
<feature type="region of interest" description="Disordered" evidence="1">
    <location>
        <begin position="1"/>
        <end position="67"/>
    </location>
</feature>
<feature type="compositionally biased region" description="Basic and acidic residues" evidence="1">
    <location>
        <begin position="1"/>
        <end position="38"/>
    </location>
</feature>
<keyword evidence="3" id="KW-1185">Reference proteome</keyword>
<accession>A0AAF0AVI9</accession>
<dbReference type="EMBL" id="CP115611">
    <property type="protein sequence ID" value="WBW72050.1"/>
    <property type="molecule type" value="Genomic_DNA"/>
</dbReference>
<dbReference type="GeneID" id="80873870"/>
<organism evidence="2 3">
    <name type="scientific">Schizosaccharomyces osmophilus</name>
    <dbReference type="NCBI Taxonomy" id="2545709"/>
    <lineage>
        <taxon>Eukaryota</taxon>
        <taxon>Fungi</taxon>
        <taxon>Dikarya</taxon>
        <taxon>Ascomycota</taxon>
        <taxon>Taphrinomycotina</taxon>
        <taxon>Schizosaccharomycetes</taxon>
        <taxon>Schizosaccharomycetales</taxon>
        <taxon>Schizosaccharomycetaceae</taxon>
        <taxon>Schizosaccharomyces</taxon>
    </lineage>
</organism>
<sequence length="110" mass="13100">MDLKELQDIVEEMENKHDPGKDEETRKGQLEDQKEKVENVPMVRQENANAEGRTGEESERQEMESIDESLKSTEHLLTRFENEMKAFHVRMDELNQIMNEEEFQKFSEKI</sequence>
<evidence type="ECO:0000256" key="1">
    <source>
        <dbReference type="SAM" id="MobiDB-lite"/>
    </source>
</evidence>
<feature type="compositionally biased region" description="Basic and acidic residues" evidence="1">
    <location>
        <begin position="53"/>
        <end position="67"/>
    </location>
</feature>
<dbReference type="KEGG" id="som:SOMG_00387"/>
<protein>
    <submittedName>
        <fullName evidence="2">Uncharacterized protein</fullName>
    </submittedName>
</protein>